<dbReference type="Pfam" id="PF11185">
    <property type="entry name" value="DUF2971"/>
    <property type="match status" value="1"/>
</dbReference>
<gene>
    <name evidence="1" type="ORF">CLV73_1346</name>
</gene>
<evidence type="ECO:0000313" key="2">
    <source>
        <dbReference type="Proteomes" id="UP000228740"/>
    </source>
</evidence>
<dbReference type="InterPro" id="IPR021352">
    <property type="entry name" value="DUF2971"/>
</dbReference>
<dbReference type="EMBL" id="PGFD01000001">
    <property type="protein sequence ID" value="PJJ67339.1"/>
    <property type="molecule type" value="Genomic_DNA"/>
</dbReference>
<sequence length="268" mass="31737">MNMDNYPPIIYKYRDWNNKFHKKILTDGEVYLSSPMHFNDPFDFGIVQNFLTLGTPEKIERYVDEGMIKHKQYLLSRGYDLAKERDFQIKRLQNLDEYQKEYEKLNAEAVNKSYGVLSLSGRWDSILMWSHYADFHKGFNIGYNESKMRNSGLFGKGGPVIYSDEYPHIDAFARHTIESSFQQTHYKSLEWAYEEEYRLSKLFFPKPPTEADRTVKVPFEFVEEINLGIKIPETDKADILKLADHLNIKVFQTEKVPFKFKLARNRIL</sequence>
<reference evidence="1 2" key="1">
    <citation type="submission" date="2017-11" db="EMBL/GenBank/DDBJ databases">
        <title>Genomic Encyclopedia of Archaeal and Bacterial Type Strains, Phase II (KMG-II): From Individual Species to Whole Genera.</title>
        <authorList>
            <person name="Goeker M."/>
        </authorList>
    </citation>
    <scope>NUCLEOTIDE SEQUENCE [LARGE SCALE GENOMIC DNA]</scope>
    <source>
        <strain evidence="1 2">DSM 27617</strain>
    </source>
</reference>
<comment type="caution">
    <text evidence="1">The sequence shown here is derived from an EMBL/GenBank/DDBJ whole genome shotgun (WGS) entry which is preliminary data.</text>
</comment>
<name>A0A2M9C924_9FLAO</name>
<dbReference type="AlphaFoldDB" id="A0A2M9C924"/>
<protein>
    <recommendedName>
        <fullName evidence="3">DUF2971 family protein</fullName>
    </recommendedName>
</protein>
<evidence type="ECO:0000313" key="1">
    <source>
        <dbReference type="EMBL" id="PJJ67339.1"/>
    </source>
</evidence>
<evidence type="ECO:0008006" key="3">
    <source>
        <dbReference type="Google" id="ProtNLM"/>
    </source>
</evidence>
<proteinExistence type="predicted"/>
<dbReference type="Proteomes" id="UP000228740">
    <property type="component" value="Unassembled WGS sequence"/>
</dbReference>
<keyword evidence="2" id="KW-1185">Reference proteome</keyword>
<accession>A0A2M9C924</accession>
<organism evidence="1 2">
    <name type="scientific">Chryseobacterium geocarposphaerae</name>
    <dbReference type="NCBI Taxonomy" id="1416776"/>
    <lineage>
        <taxon>Bacteria</taxon>
        <taxon>Pseudomonadati</taxon>
        <taxon>Bacteroidota</taxon>
        <taxon>Flavobacteriia</taxon>
        <taxon>Flavobacteriales</taxon>
        <taxon>Weeksellaceae</taxon>
        <taxon>Chryseobacterium group</taxon>
        <taxon>Chryseobacterium</taxon>
    </lineage>
</organism>